<evidence type="ECO:0000313" key="1">
    <source>
        <dbReference type="EMBL" id="AUX22430.1"/>
    </source>
</evidence>
<dbReference type="Proteomes" id="UP000295781">
    <property type="component" value="Chromosome"/>
</dbReference>
<proteinExistence type="predicted"/>
<organism evidence="1 2">
    <name type="scientific">Sorangium cellulosum</name>
    <name type="common">Polyangium cellulosum</name>
    <dbReference type="NCBI Taxonomy" id="56"/>
    <lineage>
        <taxon>Bacteria</taxon>
        <taxon>Pseudomonadati</taxon>
        <taxon>Myxococcota</taxon>
        <taxon>Polyangia</taxon>
        <taxon>Polyangiales</taxon>
        <taxon>Polyangiaceae</taxon>
        <taxon>Sorangium</taxon>
    </lineage>
</organism>
<gene>
    <name evidence="1" type="ORF">SOCEGT47_029330</name>
</gene>
<sequence length="107" mass="11853">MKTSRQCPKCQSRKLWVVHKVEQPRPEGWGTNPLHVTSQYVLTGNTDVVSAATALVNAGFFEAWICAVCGFTEWYARDANNALAQLAAHPSPRVQYIDGETSGTPYR</sequence>
<dbReference type="OrthoDB" id="1551269at2"/>
<protein>
    <submittedName>
        <fullName evidence="1">Uncharacterized protein</fullName>
    </submittedName>
</protein>
<accession>A0A4P2PZY4</accession>
<dbReference type="RefSeq" id="WP_129347591.1">
    <property type="nucleotide sequence ID" value="NZ_CP012670.1"/>
</dbReference>
<evidence type="ECO:0000313" key="2">
    <source>
        <dbReference type="Proteomes" id="UP000295781"/>
    </source>
</evidence>
<name>A0A4P2PZY4_SORCE</name>
<dbReference type="EMBL" id="CP012670">
    <property type="protein sequence ID" value="AUX22430.1"/>
    <property type="molecule type" value="Genomic_DNA"/>
</dbReference>
<reference evidence="1 2" key="1">
    <citation type="submission" date="2015-09" db="EMBL/GenBank/DDBJ databases">
        <title>Sorangium comparison.</title>
        <authorList>
            <person name="Zaburannyi N."/>
            <person name="Bunk B."/>
            <person name="Overmann J."/>
            <person name="Mueller R."/>
        </authorList>
    </citation>
    <scope>NUCLEOTIDE SEQUENCE [LARGE SCALE GENOMIC DNA]</scope>
    <source>
        <strain evidence="1 2">So ceGT47</strain>
    </source>
</reference>
<dbReference type="AlphaFoldDB" id="A0A4P2PZY4"/>